<dbReference type="OrthoDB" id="14970at2759"/>
<dbReference type="InterPro" id="IPR001753">
    <property type="entry name" value="Enoyl-CoA_hydra/iso"/>
</dbReference>
<dbReference type="Gene3D" id="3.90.226.10">
    <property type="entry name" value="2-enoyl-CoA Hydratase, Chain A, domain 1"/>
    <property type="match status" value="1"/>
</dbReference>
<comment type="similarity">
    <text evidence="1">Belongs to the enoyl-CoA hydratase/isomerase family.</text>
</comment>
<dbReference type="Pfam" id="PF00378">
    <property type="entry name" value="ECH_1"/>
    <property type="match status" value="1"/>
</dbReference>
<keyword evidence="3" id="KW-1185">Reference proteome</keyword>
<dbReference type="InterPro" id="IPR045002">
    <property type="entry name" value="Ech1-like"/>
</dbReference>
<dbReference type="PANTHER" id="PTHR43149">
    <property type="entry name" value="ENOYL-COA HYDRATASE"/>
    <property type="match status" value="1"/>
</dbReference>
<dbReference type="GO" id="GO:0051750">
    <property type="term" value="F:delta(3,5)-delta(2,4)-dienoyl-CoA isomerase activity"/>
    <property type="evidence" value="ECO:0007669"/>
    <property type="project" value="TreeGrafter"/>
</dbReference>
<dbReference type="PANTHER" id="PTHR43149:SF1">
    <property type="entry name" value="DELTA(3,5)-DELTA(2,4)-DIENOYL-COA ISOMERASE, MITOCHONDRIAL"/>
    <property type="match status" value="1"/>
</dbReference>
<dbReference type="CDD" id="cd06558">
    <property type="entry name" value="crotonase-like"/>
    <property type="match status" value="1"/>
</dbReference>
<dbReference type="GO" id="GO:0005739">
    <property type="term" value="C:mitochondrion"/>
    <property type="evidence" value="ECO:0007669"/>
    <property type="project" value="TreeGrafter"/>
</dbReference>
<dbReference type="EMBL" id="CAJFCJ010000007">
    <property type="protein sequence ID" value="CAD5117355.1"/>
    <property type="molecule type" value="Genomic_DNA"/>
</dbReference>
<dbReference type="InterPro" id="IPR029045">
    <property type="entry name" value="ClpP/crotonase-like_dom_sf"/>
</dbReference>
<accession>A0A7I8VM46</accession>
<proteinExistence type="inferred from homology"/>
<evidence type="ECO:0000313" key="3">
    <source>
        <dbReference type="Proteomes" id="UP000549394"/>
    </source>
</evidence>
<reference evidence="2 3" key="1">
    <citation type="submission" date="2020-08" db="EMBL/GenBank/DDBJ databases">
        <authorList>
            <person name="Hejnol A."/>
        </authorList>
    </citation>
    <scope>NUCLEOTIDE SEQUENCE [LARGE SCALE GENOMIC DNA]</scope>
</reference>
<dbReference type="SUPFAM" id="SSF52096">
    <property type="entry name" value="ClpP/crotonase"/>
    <property type="match status" value="1"/>
</dbReference>
<evidence type="ECO:0000313" key="2">
    <source>
        <dbReference type="EMBL" id="CAD5117355.1"/>
    </source>
</evidence>
<sequence>MFKHVISAFSPRILSSTLLSNKMSTMANYKALNVTQHSEFVKHVEVNRPEKRNAMNMDFFNEMIDCFNTLSFDPDCRVIVLSGAGKMFSGGIDLQTLMALGQDGADIEDVGRKSFMLTKVIPKLQESFNVIEKCRKPVIAAIHNGCIGGGVDMVTACDIRYCTQDAFFEIKEVKVGLAADIGTLQRLPKVIGNNSLVRELVYSGRQMHSDEALQAGLVNKVFPTKEAMMKGALEMATQISELSPIAVQTSNNEQCNVTKP</sequence>
<protein>
    <submittedName>
        <fullName evidence="2">DgyrCDS6135</fullName>
    </submittedName>
</protein>
<organism evidence="2 3">
    <name type="scientific">Dimorphilus gyrociliatus</name>
    <dbReference type="NCBI Taxonomy" id="2664684"/>
    <lineage>
        <taxon>Eukaryota</taxon>
        <taxon>Metazoa</taxon>
        <taxon>Spiralia</taxon>
        <taxon>Lophotrochozoa</taxon>
        <taxon>Annelida</taxon>
        <taxon>Polychaeta</taxon>
        <taxon>Polychaeta incertae sedis</taxon>
        <taxon>Dinophilidae</taxon>
        <taxon>Dimorphilus</taxon>
    </lineage>
</organism>
<dbReference type="Proteomes" id="UP000549394">
    <property type="component" value="Unassembled WGS sequence"/>
</dbReference>
<name>A0A7I8VM46_9ANNE</name>
<dbReference type="FunFam" id="3.90.226.10:FF:000024">
    <property type="entry name" value="Delta3,5-delta2,4-dienoyl-CoA isomerase"/>
    <property type="match status" value="1"/>
</dbReference>
<evidence type="ECO:0000256" key="1">
    <source>
        <dbReference type="ARBA" id="ARBA00005254"/>
    </source>
</evidence>
<gene>
    <name evidence="2" type="ORF">DGYR_LOCUS5889</name>
</gene>
<comment type="caution">
    <text evidence="2">The sequence shown here is derived from an EMBL/GenBank/DDBJ whole genome shotgun (WGS) entry which is preliminary data.</text>
</comment>
<dbReference type="AlphaFoldDB" id="A0A7I8VM46"/>